<evidence type="ECO:0000256" key="11">
    <source>
        <dbReference type="ARBA" id="ARBA00048697"/>
    </source>
</evidence>
<dbReference type="InterPro" id="IPR058240">
    <property type="entry name" value="rSAM_sf"/>
</dbReference>
<dbReference type="Pfam" id="PF04055">
    <property type="entry name" value="Radical_SAM"/>
    <property type="match status" value="1"/>
</dbReference>
<dbReference type="InterPro" id="IPR007197">
    <property type="entry name" value="rSAM"/>
</dbReference>
<keyword evidence="5 12" id="KW-0547">Nucleotide-binding</keyword>
<evidence type="ECO:0000256" key="10">
    <source>
        <dbReference type="ARBA" id="ARBA00023239"/>
    </source>
</evidence>
<feature type="binding site" evidence="12">
    <location>
        <position position="32"/>
    </location>
    <ligand>
        <name>[4Fe-4S] cluster</name>
        <dbReference type="ChEBI" id="CHEBI:49883"/>
        <label>1</label>
        <note>4Fe-4S-S-AdoMet</note>
    </ligand>
</feature>
<dbReference type="GO" id="GO:0005525">
    <property type="term" value="F:GTP binding"/>
    <property type="evidence" value="ECO:0007669"/>
    <property type="project" value="UniProtKB-UniRule"/>
</dbReference>
<reference evidence="14 15" key="1">
    <citation type="submission" date="2019-04" db="EMBL/GenBank/DDBJ databases">
        <title>Azoarcus nasutitermitis sp. nov. isolated from termite nest.</title>
        <authorList>
            <person name="Lin S.-Y."/>
            <person name="Hameed A."/>
            <person name="Hsu Y.-H."/>
            <person name="Young C.-C."/>
        </authorList>
    </citation>
    <scope>NUCLEOTIDE SEQUENCE [LARGE SCALE GENOMIC DNA]</scope>
    <source>
        <strain evidence="14 15">CC-YHH838</strain>
    </source>
</reference>
<feature type="binding site" evidence="12">
    <location>
        <position position="255"/>
    </location>
    <ligand>
        <name>[4Fe-4S] cluster</name>
        <dbReference type="ChEBI" id="CHEBI:49883"/>
        <label>2</label>
        <note>4Fe-4S-substrate</note>
    </ligand>
</feature>
<dbReference type="PANTHER" id="PTHR22960:SF0">
    <property type="entry name" value="MOLYBDENUM COFACTOR BIOSYNTHESIS PROTEIN 1"/>
    <property type="match status" value="1"/>
</dbReference>
<dbReference type="UniPathway" id="UPA00344"/>
<keyword evidence="4 12" id="KW-0479">Metal-binding</keyword>
<dbReference type="AlphaFoldDB" id="A0A4V3WAX9"/>
<dbReference type="SMART" id="SM00729">
    <property type="entry name" value="Elp3"/>
    <property type="match status" value="1"/>
</dbReference>
<accession>A0A4V3WAX9</accession>
<dbReference type="GO" id="GO:1904047">
    <property type="term" value="F:S-adenosyl-L-methionine binding"/>
    <property type="evidence" value="ECO:0007669"/>
    <property type="project" value="UniProtKB-UniRule"/>
</dbReference>
<keyword evidence="7 12" id="KW-0411">Iron-sulfur</keyword>
<feature type="binding site" evidence="12">
    <location>
        <position position="68"/>
    </location>
    <ligand>
        <name>GTP</name>
        <dbReference type="ChEBI" id="CHEBI:37565"/>
    </ligand>
</feature>
<keyword evidence="3 12" id="KW-0949">S-adenosyl-L-methionine</keyword>
<dbReference type="InterPro" id="IPR010505">
    <property type="entry name" value="MoaA_twitch"/>
</dbReference>
<evidence type="ECO:0000256" key="4">
    <source>
        <dbReference type="ARBA" id="ARBA00022723"/>
    </source>
</evidence>
<protein>
    <recommendedName>
        <fullName evidence="1 12">GTP 3',8-cyclase</fullName>
        <ecNumber evidence="1 12">4.1.99.22</ecNumber>
    </recommendedName>
    <alternativeName>
        <fullName evidence="12">Molybdenum cofactor biosynthesis protein A</fullName>
    </alternativeName>
</protein>
<feature type="binding site" evidence="12">
    <location>
        <position position="160"/>
    </location>
    <ligand>
        <name>GTP</name>
        <dbReference type="ChEBI" id="CHEBI:37565"/>
    </ligand>
</feature>
<evidence type="ECO:0000256" key="1">
    <source>
        <dbReference type="ARBA" id="ARBA00012167"/>
    </source>
</evidence>
<dbReference type="PROSITE" id="PS01305">
    <property type="entry name" value="MOAA_NIFB_PQQE"/>
    <property type="match status" value="1"/>
</dbReference>
<comment type="catalytic activity">
    <reaction evidence="11 12">
        <text>GTP + AH2 + S-adenosyl-L-methionine = (8S)-3',8-cyclo-7,8-dihydroguanosine 5'-triphosphate + 5'-deoxyadenosine + L-methionine + A + H(+)</text>
        <dbReference type="Rhea" id="RHEA:49576"/>
        <dbReference type="ChEBI" id="CHEBI:13193"/>
        <dbReference type="ChEBI" id="CHEBI:15378"/>
        <dbReference type="ChEBI" id="CHEBI:17319"/>
        <dbReference type="ChEBI" id="CHEBI:17499"/>
        <dbReference type="ChEBI" id="CHEBI:37565"/>
        <dbReference type="ChEBI" id="CHEBI:57844"/>
        <dbReference type="ChEBI" id="CHEBI:59789"/>
        <dbReference type="ChEBI" id="CHEBI:131766"/>
        <dbReference type="EC" id="4.1.99.22"/>
    </reaction>
</comment>
<evidence type="ECO:0000256" key="6">
    <source>
        <dbReference type="ARBA" id="ARBA00023004"/>
    </source>
</evidence>
<dbReference type="InterPro" id="IPR006638">
    <property type="entry name" value="Elp3/MiaA/NifB-like_rSAM"/>
</dbReference>
<dbReference type="EC" id="4.1.99.22" evidence="1 12"/>
<comment type="cofactor">
    <cofactor evidence="12">
        <name>[4Fe-4S] cluster</name>
        <dbReference type="ChEBI" id="CHEBI:49883"/>
    </cofactor>
    <text evidence="12">Binds 2 [4Fe-4S] clusters. Binds 1 [4Fe-4S] cluster coordinated with 3 cysteines and an exchangeable S-adenosyl-L-methionine and 1 [4Fe-4S] cluster coordinated with 3 cysteines and the GTP-derived substrate.</text>
</comment>
<dbReference type="SFLD" id="SFLDG01386">
    <property type="entry name" value="main_SPASM_domain-containing"/>
    <property type="match status" value="1"/>
</dbReference>
<dbReference type="CDD" id="cd01335">
    <property type="entry name" value="Radical_SAM"/>
    <property type="match status" value="1"/>
</dbReference>
<evidence type="ECO:0000259" key="13">
    <source>
        <dbReference type="PROSITE" id="PS51918"/>
    </source>
</evidence>
<dbReference type="NCBIfam" id="TIGR02666">
    <property type="entry name" value="moaA"/>
    <property type="match status" value="1"/>
</dbReference>
<feature type="binding site" evidence="12">
    <location>
        <begin position="260"/>
        <end position="262"/>
    </location>
    <ligand>
        <name>GTP</name>
        <dbReference type="ChEBI" id="CHEBI:37565"/>
    </ligand>
</feature>
<evidence type="ECO:0000313" key="14">
    <source>
        <dbReference type="EMBL" id="THF61060.1"/>
    </source>
</evidence>
<feature type="binding site" evidence="12">
    <location>
        <position position="29"/>
    </location>
    <ligand>
        <name>[4Fe-4S] cluster</name>
        <dbReference type="ChEBI" id="CHEBI:49883"/>
        <label>1</label>
        <note>4Fe-4S-S-AdoMet</note>
    </ligand>
</feature>
<feature type="binding site" evidence="12">
    <location>
        <position position="123"/>
    </location>
    <ligand>
        <name>S-adenosyl-L-methionine</name>
        <dbReference type="ChEBI" id="CHEBI:59789"/>
    </ligand>
</feature>
<gene>
    <name evidence="12 14" type="primary">moaA</name>
    <name evidence="14" type="ORF">E6C76_20925</name>
</gene>
<keyword evidence="10 12" id="KW-0456">Lyase</keyword>
<dbReference type="InterPro" id="IPR013785">
    <property type="entry name" value="Aldolase_TIM"/>
</dbReference>
<dbReference type="SUPFAM" id="SSF102114">
    <property type="entry name" value="Radical SAM enzymes"/>
    <property type="match status" value="1"/>
</dbReference>
<organism evidence="14 15">
    <name type="scientific">Pseudothauera nasutitermitis</name>
    <dbReference type="NCBI Taxonomy" id="2565930"/>
    <lineage>
        <taxon>Bacteria</taxon>
        <taxon>Pseudomonadati</taxon>
        <taxon>Pseudomonadota</taxon>
        <taxon>Betaproteobacteria</taxon>
        <taxon>Rhodocyclales</taxon>
        <taxon>Zoogloeaceae</taxon>
        <taxon>Pseudothauera</taxon>
    </lineage>
</organism>
<feature type="binding site" evidence="12">
    <location>
        <position position="258"/>
    </location>
    <ligand>
        <name>[4Fe-4S] cluster</name>
        <dbReference type="ChEBI" id="CHEBI:49883"/>
        <label>2</label>
        <note>4Fe-4S-substrate</note>
    </ligand>
</feature>
<comment type="caution">
    <text evidence="14">The sequence shown here is derived from an EMBL/GenBank/DDBJ whole genome shotgun (WGS) entry which is preliminary data.</text>
</comment>
<dbReference type="OrthoDB" id="9763993at2"/>
<feature type="binding site" evidence="12">
    <location>
        <position position="272"/>
    </location>
    <ligand>
        <name>[4Fe-4S] cluster</name>
        <dbReference type="ChEBI" id="CHEBI:49883"/>
        <label>2</label>
        <note>4Fe-4S-substrate</note>
    </ligand>
</feature>
<dbReference type="GO" id="GO:0051539">
    <property type="term" value="F:4 iron, 4 sulfur cluster binding"/>
    <property type="evidence" value="ECO:0007669"/>
    <property type="project" value="UniProtKB-UniRule"/>
</dbReference>
<evidence type="ECO:0000256" key="12">
    <source>
        <dbReference type="HAMAP-Rule" id="MF_01225"/>
    </source>
</evidence>
<feature type="binding site" evidence="12">
    <location>
        <position position="99"/>
    </location>
    <ligand>
        <name>GTP</name>
        <dbReference type="ChEBI" id="CHEBI:37565"/>
    </ligand>
</feature>
<evidence type="ECO:0000256" key="2">
    <source>
        <dbReference type="ARBA" id="ARBA00022485"/>
    </source>
</evidence>
<keyword evidence="9 12" id="KW-0501">Molybdenum cofactor biosynthesis</keyword>
<comment type="pathway">
    <text evidence="12">Cofactor biosynthesis; molybdopterin biosynthesis.</text>
</comment>
<dbReference type="SFLD" id="SFLDG01067">
    <property type="entry name" value="SPASM/twitch_domain_containing"/>
    <property type="match status" value="1"/>
</dbReference>
<dbReference type="SFLD" id="SFLDG01383">
    <property type="entry name" value="cyclic_pyranopterin_phosphate"/>
    <property type="match status" value="1"/>
</dbReference>
<feature type="binding site" evidence="12">
    <location>
        <position position="25"/>
    </location>
    <ligand>
        <name>[4Fe-4S] cluster</name>
        <dbReference type="ChEBI" id="CHEBI:49883"/>
        <label>1</label>
        <note>4Fe-4S-S-AdoMet</note>
    </ligand>
</feature>
<feature type="binding site" evidence="12">
    <location>
        <position position="31"/>
    </location>
    <ligand>
        <name>S-adenosyl-L-methionine</name>
        <dbReference type="ChEBI" id="CHEBI:59789"/>
    </ligand>
</feature>
<evidence type="ECO:0000256" key="9">
    <source>
        <dbReference type="ARBA" id="ARBA00023150"/>
    </source>
</evidence>
<dbReference type="SFLD" id="SFLDS00029">
    <property type="entry name" value="Radical_SAM"/>
    <property type="match status" value="1"/>
</dbReference>
<feature type="binding site" evidence="12">
    <location>
        <position position="194"/>
    </location>
    <ligand>
        <name>S-adenosyl-L-methionine</name>
        <dbReference type="ChEBI" id="CHEBI:59789"/>
    </ligand>
</feature>
<sequence>MVTTILQDRFGRRIDYLRLSVTDRCDLRCTYCIPEGFKGFNEPDDWLGSAEILRIAEVFVRLGVGKIRLTGGEPLTRRHIVEIAAGLGRLPGIEDLSLSTNATQLARHAGELRRAGVGRLNVSLDSLVPERFARIARRDCLDQVLGGLMAARREGFSPIKINMVVLDGVNLDEIDAMAAFCMRHGFVLRLIETMPMGSSGRDAGHVDLGPVRERLRKRFGLLDGLVKGNGPARYLQSADGAFSVGFITPISQHFCAACNRVRLSADGTLFLCLGQDERVDLRALLRGGASDRDLEGAIRGAIEMKPERHEFSEKPQQVLRFMSATGG</sequence>
<evidence type="ECO:0000256" key="3">
    <source>
        <dbReference type="ARBA" id="ARBA00022691"/>
    </source>
</evidence>
<dbReference type="InterPro" id="IPR040064">
    <property type="entry name" value="MoaA-like"/>
</dbReference>
<comment type="subunit">
    <text evidence="12">Monomer and homodimer.</text>
</comment>
<dbReference type="InterPro" id="IPR050105">
    <property type="entry name" value="MoCo_biosynth_MoaA/MoaC"/>
</dbReference>
<dbReference type="HAMAP" id="MF_01225_B">
    <property type="entry name" value="MoaA_B"/>
    <property type="match status" value="1"/>
</dbReference>
<comment type="similarity">
    <text evidence="12">Belongs to the radical SAM superfamily. MoaA family.</text>
</comment>
<dbReference type="Pfam" id="PF06463">
    <property type="entry name" value="Mob_synth_C"/>
    <property type="match status" value="1"/>
</dbReference>
<keyword evidence="15" id="KW-1185">Reference proteome</keyword>
<keyword evidence="2 12" id="KW-0004">4Fe-4S</keyword>
<evidence type="ECO:0000313" key="15">
    <source>
        <dbReference type="Proteomes" id="UP000308430"/>
    </source>
</evidence>
<dbReference type="GO" id="GO:0061798">
    <property type="term" value="F:GTP 3',8'-cyclase activity"/>
    <property type="evidence" value="ECO:0007669"/>
    <property type="project" value="UniProtKB-UniRule"/>
</dbReference>
<keyword evidence="8 12" id="KW-0342">GTP-binding</keyword>
<name>A0A4V3WAX9_9RHOO</name>
<evidence type="ECO:0000256" key="5">
    <source>
        <dbReference type="ARBA" id="ARBA00022741"/>
    </source>
</evidence>
<dbReference type="CDD" id="cd21117">
    <property type="entry name" value="Twitch_MoaA"/>
    <property type="match status" value="1"/>
</dbReference>
<dbReference type="InterPro" id="IPR013483">
    <property type="entry name" value="MoaA"/>
</dbReference>
<keyword evidence="6 12" id="KW-0408">Iron</keyword>
<proteinExistence type="inferred from homology"/>
<evidence type="ECO:0000256" key="8">
    <source>
        <dbReference type="ARBA" id="ARBA00023134"/>
    </source>
</evidence>
<dbReference type="InterPro" id="IPR000385">
    <property type="entry name" value="MoaA_NifB_PqqE_Fe-S-bd_CS"/>
</dbReference>
<feature type="domain" description="Radical SAM core" evidence="13">
    <location>
        <begin position="9"/>
        <end position="232"/>
    </location>
</feature>
<dbReference type="GO" id="GO:0061799">
    <property type="term" value="F:cyclic pyranopterin monophosphate synthase activity"/>
    <property type="evidence" value="ECO:0007669"/>
    <property type="project" value="TreeGrafter"/>
</dbReference>
<dbReference type="Gene3D" id="3.20.20.70">
    <property type="entry name" value="Aldolase class I"/>
    <property type="match status" value="1"/>
</dbReference>
<dbReference type="PROSITE" id="PS51918">
    <property type="entry name" value="RADICAL_SAM"/>
    <property type="match status" value="1"/>
</dbReference>
<comment type="function">
    <text evidence="12">Catalyzes the cyclization of GTP to (8S)-3',8-cyclo-7,8-dihydroguanosine 5'-triphosphate.</text>
</comment>
<dbReference type="RefSeq" id="WP_136350214.1">
    <property type="nucleotide sequence ID" value="NZ_SSOC01000010.1"/>
</dbReference>
<dbReference type="Proteomes" id="UP000308430">
    <property type="component" value="Unassembled WGS sequence"/>
</dbReference>
<dbReference type="GO" id="GO:0046872">
    <property type="term" value="F:metal ion binding"/>
    <property type="evidence" value="ECO:0007669"/>
    <property type="project" value="UniProtKB-KW"/>
</dbReference>
<evidence type="ECO:0000256" key="7">
    <source>
        <dbReference type="ARBA" id="ARBA00023014"/>
    </source>
</evidence>
<dbReference type="GO" id="GO:0006777">
    <property type="term" value="P:Mo-molybdopterin cofactor biosynthetic process"/>
    <property type="evidence" value="ECO:0007669"/>
    <property type="project" value="UniProtKB-UniRule"/>
</dbReference>
<dbReference type="PANTHER" id="PTHR22960">
    <property type="entry name" value="MOLYBDOPTERIN COFACTOR SYNTHESIS PROTEIN A"/>
    <property type="match status" value="1"/>
</dbReference>
<feature type="binding site" evidence="12">
    <location>
        <position position="72"/>
    </location>
    <ligand>
        <name>S-adenosyl-L-methionine</name>
        <dbReference type="ChEBI" id="CHEBI:59789"/>
    </ligand>
</feature>
<dbReference type="EMBL" id="SSOC01000010">
    <property type="protein sequence ID" value="THF61060.1"/>
    <property type="molecule type" value="Genomic_DNA"/>
</dbReference>
<feature type="binding site" evidence="12">
    <location>
        <position position="18"/>
    </location>
    <ligand>
        <name>GTP</name>
        <dbReference type="ChEBI" id="CHEBI:37565"/>
    </ligand>
</feature>